<gene>
    <name evidence="3" type="ORF">HGA15_04305</name>
</gene>
<keyword evidence="1" id="KW-0479">Metal-binding</keyword>
<dbReference type="Pfam" id="PF04434">
    <property type="entry name" value="SWIM"/>
    <property type="match status" value="1"/>
</dbReference>
<sequence length="953" mass="102085">MTPQWSENQVTALAPDTSSLTAARKLGQKWSGTGWCKTALWGLCKGSGRTPYQTIVDLSGPAFRCSCPSRKFPCKHALSLLLLWSAGTVGETAETADFAAEWIGRRAVTAAAPKRSRVPSAAAAQQRHDRVTAGLAELETWLTDQIRTGLAQTDRSPAAFEAMAARMIDAQAPGIAAALRRLPAAVVGRSNWPEVILGRFAWLRLLLAAHAKLDTSAASSAATVRTHIGYPTAADTVLAEPEVRDRWVTLGIRTGEEDGLYTRRSWLYGVNTRRRAVLIDHSHGSPAFATEVPPIGLVTESGLHFYPAAAPLRALAGPGATAPTPDAGAIAAISGSGTIADALGEFASAAAADPWLESWPVLLRTVVPVGQAGDWLLAEPDGTAIPLVEPVEPWRLLAVSGGRPVTVFGLWTGRALEAVSVLADGEFHDPGPVADTAYTALTAGPEVASIALLGTARGAAALPALPGPVAATAAALPDTDAARRLLDATALEISWSRGGYVPVHAELPAEPAAEDPRPLLPAAAADRVALLIDSRPEFLPEWFAAAAPHDYRAPDRLAGALLDFAARDSGLREAALRLAGARGRWLAESIPRWHSLVRRDSADPEPSAETWRLGLPPERIRWLAALRHRDPATARETLEAAWPRESGAPKAELLAVLSDGLGPEDEALLERALRDRRGDVRRTAAGLLARLPESAFAGRMSARAGAWLKYAAAGPEQAAELIVDIPDSLDPDTVRDGFTDSTVEFGYRWNGQPDPSAARLRRLVANLPLIQWTTTLGPPNRAVTTRIDDRFRQPLFDGWMDAALTQRDPEWAAALFAAGTPSNAAILRRRELFALIPAADQARHLTRLDASWLSEIESLLPAVARPWPPEVARHLLHLLAERARTAQRRPGAPGTHPTAHRSLLHTAARHMPPDCEQAAGAVASRCTDRDWAMALDLLAHELRQRSVMLEELN</sequence>
<dbReference type="InterPro" id="IPR007527">
    <property type="entry name" value="Znf_SWIM"/>
</dbReference>
<protein>
    <submittedName>
        <fullName evidence="3">SWIM zinc finger family protein</fullName>
    </submittedName>
</protein>
<evidence type="ECO:0000313" key="4">
    <source>
        <dbReference type="Proteomes" id="UP000570678"/>
    </source>
</evidence>
<proteinExistence type="predicted"/>
<dbReference type="Proteomes" id="UP000570678">
    <property type="component" value="Unassembled WGS sequence"/>
</dbReference>
<dbReference type="EMBL" id="JAAXOT010000002">
    <property type="protein sequence ID" value="NKY55397.1"/>
    <property type="molecule type" value="Genomic_DNA"/>
</dbReference>
<dbReference type="Pfam" id="PF18944">
    <property type="entry name" value="DUF5691"/>
    <property type="match status" value="1"/>
</dbReference>
<dbReference type="RefSeq" id="WP_062973083.1">
    <property type="nucleotide sequence ID" value="NZ_JAAXOT010000002.1"/>
</dbReference>
<dbReference type="PROSITE" id="PS50966">
    <property type="entry name" value="ZF_SWIM"/>
    <property type="match status" value="1"/>
</dbReference>
<reference evidence="3 4" key="1">
    <citation type="submission" date="2020-04" db="EMBL/GenBank/DDBJ databases">
        <title>MicrobeNet Type strains.</title>
        <authorList>
            <person name="Nicholson A.C."/>
        </authorList>
    </citation>
    <scope>NUCLEOTIDE SEQUENCE [LARGE SCALE GENOMIC DNA]</scope>
    <source>
        <strain evidence="3 4">JCM 3332</strain>
    </source>
</reference>
<evidence type="ECO:0000256" key="1">
    <source>
        <dbReference type="PROSITE-ProRule" id="PRU00325"/>
    </source>
</evidence>
<organism evidence="3 4">
    <name type="scientific">Nocardia flavorosea</name>
    <dbReference type="NCBI Taxonomy" id="53429"/>
    <lineage>
        <taxon>Bacteria</taxon>
        <taxon>Bacillati</taxon>
        <taxon>Actinomycetota</taxon>
        <taxon>Actinomycetes</taxon>
        <taxon>Mycobacteriales</taxon>
        <taxon>Nocardiaceae</taxon>
        <taxon>Nocardia</taxon>
    </lineage>
</organism>
<evidence type="ECO:0000313" key="3">
    <source>
        <dbReference type="EMBL" id="NKY55397.1"/>
    </source>
</evidence>
<feature type="domain" description="SWIM-type" evidence="2">
    <location>
        <begin position="52"/>
        <end position="85"/>
    </location>
</feature>
<evidence type="ECO:0000259" key="2">
    <source>
        <dbReference type="PROSITE" id="PS50966"/>
    </source>
</evidence>
<dbReference type="AlphaFoldDB" id="A0A846Y971"/>
<keyword evidence="1" id="KW-0862">Zinc</keyword>
<dbReference type="InterPro" id="IPR043746">
    <property type="entry name" value="DUF5691"/>
</dbReference>
<comment type="caution">
    <text evidence="3">The sequence shown here is derived from an EMBL/GenBank/DDBJ whole genome shotgun (WGS) entry which is preliminary data.</text>
</comment>
<keyword evidence="4" id="KW-1185">Reference proteome</keyword>
<name>A0A846Y971_9NOCA</name>
<keyword evidence="1" id="KW-0863">Zinc-finger</keyword>
<accession>A0A846Y971</accession>
<dbReference type="GO" id="GO:0008270">
    <property type="term" value="F:zinc ion binding"/>
    <property type="evidence" value="ECO:0007669"/>
    <property type="project" value="UniProtKB-KW"/>
</dbReference>